<dbReference type="AlphaFoldDB" id="A0A150WZD7"/>
<accession>A0A150WZD7</accession>
<keyword evidence="2" id="KW-1185">Reference proteome</keyword>
<sequence>MSSQDKVTISGVVFHVEDTCRSMLNDYLKSFQQKQKDAWCEERLAELLLEELNEVGKQIVTEEQVHHLIQKTKHLQMPD</sequence>
<gene>
    <name evidence="1" type="ORF">AWW68_17670</name>
</gene>
<evidence type="ECO:0000313" key="2">
    <source>
        <dbReference type="Proteomes" id="UP000075606"/>
    </source>
</evidence>
<reference evidence="1 2" key="1">
    <citation type="submission" date="2016-01" db="EMBL/GenBank/DDBJ databases">
        <title>Genome sequencing of Roseivirga spongicola UST030701-084.</title>
        <authorList>
            <person name="Selvaratnam C."/>
            <person name="Thevarajoo S."/>
            <person name="Goh K.M."/>
            <person name="Ee R."/>
            <person name="Chan K.-G."/>
            <person name="Chong C.S."/>
        </authorList>
    </citation>
    <scope>NUCLEOTIDE SEQUENCE [LARGE SCALE GENOMIC DNA]</scope>
    <source>
        <strain evidence="1 2">UST030701-084</strain>
    </source>
</reference>
<proteinExistence type="predicted"/>
<name>A0A150WZD7_9BACT</name>
<organism evidence="1 2">
    <name type="scientific">Roseivirga spongicola</name>
    <dbReference type="NCBI Taxonomy" id="333140"/>
    <lineage>
        <taxon>Bacteria</taxon>
        <taxon>Pseudomonadati</taxon>
        <taxon>Bacteroidota</taxon>
        <taxon>Cytophagia</taxon>
        <taxon>Cytophagales</taxon>
        <taxon>Roseivirgaceae</taxon>
        <taxon>Roseivirga</taxon>
    </lineage>
</organism>
<dbReference type="Proteomes" id="UP000075606">
    <property type="component" value="Unassembled WGS sequence"/>
</dbReference>
<dbReference type="STRING" id="333140.AWW68_17670"/>
<dbReference type="EMBL" id="LRPC01000031">
    <property type="protein sequence ID" value="KYG71845.1"/>
    <property type="molecule type" value="Genomic_DNA"/>
</dbReference>
<comment type="caution">
    <text evidence="1">The sequence shown here is derived from an EMBL/GenBank/DDBJ whole genome shotgun (WGS) entry which is preliminary data.</text>
</comment>
<protein>
    <submittedName>
        <fullName evidence="1">Uncharacterized protein</fullName>
    </submittedName>
</protein>
<evidence type="ECO:0000313" key="1">
    <source>
        <dbReference type="EMBL" id="KYG71845.1"/>
    </source>
</evidence>